<sequence length="108" mass="12472">MRRDDSILTRLTIGNSWTEEEHRMFLLGLQKLCKRSSSLSGMITDEVSLLSITLIWFQLETYLKQKAVPNREAEQQSSDVERTEHGSSAAAQEHDRDTSRVFFFFCAN</sequence>
<evidence type="ECO:0000313" key="2">
    <source>
        <dbReference type="EMBL" id="CAF2225834.1"/>
    </source>
</evidence>
<feature type="compositionally biased region" description="Basic and acidic residues" evidence="1">
    <location>
        <begin position="69"/>
        <end position="85"/>
    </location>
</feature>
<organism evidence="2">
    <name type="scientific">Brassica napus</name>
    <name type="common">Rape</name>
    <dbReference type="NCBI Taxonomy" id="3708"/>
    <lineage>
        <taxon>Eukaryota</taxon>
        <taxon>Viridiplantae</taxon>
        <taxon>Streptophyta</taxon>
        <taxon>Embryophyta</taxon>
        <taxon>Tracheophyta</taxon>
        <taxon>Spermatophyta</taxon>
        <taxon>Magnoliopsida</taxon>
        <taxon>eudicotyledons</taxon>
        <taxon>Gunneridae</taxon>
        <taxon>Pentapetalae</taxon>
        <taxon>rosids</taxon>
        <taxon>malvids</taxon>
        <taxon>Brassicales</taxon>
        <taxon>Brassicaceae</taxon>
        <taxon>Brassiceae</taxon>
        <taxon>Brassica</taxon>
    </lineage>
</organism>
<gene>
    <name evidence="2" type="ORF">DARMORV10_A08P08740.1</name>
</gene>
<feature type="region of interest" description="Disordered" evidence="1">
    <location>
        <begin position="68"/>
        <end position="95"/>
    </location>
</feature>
<dbReference type="AlphaFoldDB" id="A0A816ZU64"/>
<dbReference type="Proteomes" id="UP001295469">
    <property type="component" value="Chromosome A08"/>
</dbReference>
<reference evidence="2" key="1">
    <citation type="submission" date="2021-01" db="EMBL/GenBank/DDBJ databases">
        <authorList>
            <consortium name="Genoscope - CEA"/>
            <person name="William W."/>
        </authorList>
    </citation>
    <scope>NUCLEOTIDE SEQUENCE</scope>
</reference>
<dbReference type="EMBL" id="HG994362">
    <property type="protein sequence ID" value="CAF2225834.1"/>
    <property type="molecule type" value="Genomic_DNA"/>
</dbReference>
<evidence type="ECO:0000256" key="1">
    <source>
        <dbReference type="SAM" id="MobiDB-lite"/>
    </source>
</evidence>
<name>A0A816ZU64_BRANA</name>
<protein>
    <submittedName>
        <fullName evidence="2">(rape) hypothetical protein</fullName>
    </submittedName>
</protein>
<accession>A0A816ZU64</accession>
<proteinExistence type="predicted"/>